<reference evidence="1" key="1">
    <citation type="submission" date="2014-09" db="EMBL/GenBank/DDBJ databases">
        <authorList>
            <person name="Magalhaes I.L.F."/>
            <person name="Oliveira U."/>
            <person name="Santos F.R."/>
            <person name="Vidigal T.H.D.A."/>
            <person name="Brescovit A.D."/>
            <person name="Santos A.J."/>
        </authorList>
    </citation>
    <scope>NUCLEOTIDE SEQUENCE</scope>
    <source>
        <tissue evidence="1">Shoot tissue taken approximately 20 cm above the soil surface</tissue>
    </source>
</reference>
<proteinExistence type="predicted"/>
<reference evidence="1" key="2">
    <citation type="journal article" date="2015" name="Data Brief">
        <title>Shoot transcriptome of the giant reed, Arundo donax.</title>
        <authorList>
            <person name="Barrero R.A."/>
            <person name="Guerrero F.D."/>
            <person name="Moolhuijzen P."/>
            <person name="Goolsby J.A."/>
            <person name="Tidwell J."/>
            <person name="Bellgard S.E."/>
            <person name="Bellgard M.I."/>
        </authorList>
    </citation>
    <scope>NUCLEOTIDE SEQUENCE</scope>
    <source>
        <tissue evidence="1">Shoot tissue taken approximately 20 cm above the soil surface</tissue>
    </source>
</reference>
<dbReference type="EMBL" id="GBRH01251241">
    <property type="protein sequence ID" value="JAD46654.1"/>
    <property type="molecule type" value="Transcribed_RNA"/>
</dbReference>
<evidence type="ECO:0000313" key="1">
    <source>
        <dbReference type="EMBL" id="JAD46654.1"/>
    </source>
</evidence>
<name>A0A0A9A4T3_ARUDO</name>
<protein>
    <submittedName>
        <fullName evidence="1">Uncharacterized protein</fullName>
    </submittedName>
</protein>
<dbReference type="AlphaFoldDB" id="A0A0A9A4T3"/>
<sequence>MKQVSKFLQSSAPYMFHSQTQPADHLCMLATTRPYYSVLRHVEPKRRRNS</sequence>
<accession>A0A0A9A4T3</accession>
<organism evidence="1">
    <name type="scientific">Arundo donax</name>
    <name type="common">Giant reed</name>
    <name type="synonym">Donax arundinaceus</name>
    <dbReference type="NCBI Taxonomy" id="35708"/>
    <lineage>
        <taxon>Eukaryota</taxon>
        <taxon>Viridiplantae</taxon>
        <taxon>Streptophyta</taxon>
        <taxon>Embryophyta</taxon>
        <taxon>Tracheophyta</taxon>
        <taxon>Spermatophyta</taxon>
        <taxon>Magnoliopsida</taxon>
        <taxon>Liliopsida</taxon>
        <taxon>Poales</taxon>
        <taxon>Poaceae</taxon>
        <taxon>PACMAD clade</taxon>
        <taxon>Arundinoideae</taxon>
        <taxon>Arundineae</taxon>
        <taxon>Arundo</taxon>
    </lineage>
</organism>